<evidence type="ECO:0000313" key="3">
    <source>
        <dbReference type="Proteomes" id="UP000625711"/>
    </source>
</evidence>
<evidence type="ECO:0000313" key="2">
    <source>
        <dbReference type="EMBL" id="KAF7269105.1"/>
    </source>
</evidence>
<dbReference type="InterPro" id="IPR015897">
    <property type="entry name" value="CHK_kinase-like"/>
</dbReference>
<feature type="domain" description="CHK kinase-like" evidence="1">
    <location>
        <begin position="285"/>
        <end position="489"/>
    </location>
</feature>
<dbReference type="EMBL" id="JAACXV010014261">
    <property type="protein sequence ID" value="KAF7269105.1"/>
    <property type="molecule type" value="Genomic_DNA"/>
</dbReference>
<name>A0A834HV69_RHYFE</name>
<dbReference type="InterPro" id="IPR011009">
    <property type="entry name" value="Kinase-like_dom_sf"/>
</dbReference>
<dbReference type="AlphaFoldDB" id="A0A834HV69"/>
<dbReference type="PANTHER" id="PTHR11012:SF48">
    <property type="entry name" value="CHK KINASE-LIKE DOMAIN-CONTAINING PROTEIN-RELATED"/>
    <property type="match status" value="1"/>
</dbReference>
<dbReference type="InterPro" id="IPR004119">
    <property type="entry name" value="EcKL"/>
</dbReference>
<sequence length="623" mass="72423">MSQCSFNDLFHVKSAIKSLLLEQQLQDKADGFLLYVIDENKWKNHFTEFDEEALQENVKHLQESLGDILDSGDGLVASQYQKHVLVPVEYDALFILFSSTNETFRQKHYRQLLEHIFQCLAEKYPVDKVSFENRVKLLIPIVKCDVIDHPTTENSEILKNLNMFLLYPRINQEDIYEIVTSKLGSDRFSLTSYQLTPLVAKNGHLGDYYTITIDVAVEARSQTLNFFAKFVTARTESLKKVVESGPSKKEEFFYIQYLSVLREYGLENLQNFVAQCYFSTQNDVLVLDNLTEMGFEGYPPNTSLGIDVIITGLRKIAAFHASSLILEDILTKKNGTTTTLSQVYGEYLEEVLFTHHSEGLTRISLKIALETMLYVLEKFPEVYGEFTLEQLQKKMKFGWNLIFEKTKESKVYTNVICHGDMHVSNILVKSTDGRCEDIKLVDFQILRYCPLTQDVVFFIVQNTNKATRDQYFSTFLDQYYTELTQHLRGHGINPDKVIPKDNLLESVNYMKSEAVLQALYYSPVLLIGPEMRRDILFKDQKKAQYYMYENRRALIDLALEDGVYKSRLRLFLSKISLNYVKRDSHVLTVKRSPLNFDLQFFVGELWNKSRFFLRVIVTVKFKE</sequence>
<proteinExistence type="predicted"/>
<dbReference type="Proteomes" id="UP000625711">
    <property type="component" value="Unassembled WGS sequence"/>
</dbReference>
<gene>
    <name evidence="2" type="ORF">GWI33_017854</name>
</gene>
<evidence type="ECO:0000259" key="1">
    <source>
        <dbReference type="SMART" id="SM00587"/>
    </source>
</evidence>
<accession>A0A834HV69</accession>
<dbReference type="SUPFAM" id="SSF56112">
    <property type="entry name" value="Protein kinase-like (PK-like)"/>
    <property type="match status" value="1"/>
</dbReference>
<dbReference type="PANTHER" id="PTHR11012">
    <property type="entry name" value="PROTEIN KINASE-LIKE DOMAIN-CONTAINING"/>
    <property type="match status" value="1"/>
</dbReference>
<reference evidence="2" key="1">
    <citation type="submission" date="2020-08" db="EMBL/GenBank/DDBJ databases">
        <title>Genome sequencing and assembly of the red palm weevil Rhynchophorus ferrugineus.</title>
        <authorList>
            <person name="Dias G.B."/>
            <person name="Bergman C.M."/>
            <person name="Manee M."/>
        </authorList>
    </citation>
    <scope>NUCLEOTIDE SEQUENCE</scope>
    <source>
        <strain evidence="2">AA-2017</strain>
        <tissue evidence="2">Whole larva</tissue>
    </source>
</reference>
<protein>
    <recommendedName>
        <fullName evidence="1">CHK kinase-like domain-containing protein</fullName>
    </recommendedName>
</protein>
<keyword evidence="3" id="KW-1185">Reference proteome</keyword>
<comment type="caution">
    <text evidence="2">The sequence shown here is derived from an EMBL/GenBank/DDBJ whole genome shotgun (WGS) entry which is preliminary data.</text>
</comment>
<dbReference type="Pfam" id="PF02958">
    <property type="entry name" value="EcKL"/>
    <property type="match status" value="1"/>
</dbReference>
<dbReference type="OrthoDB" id="190089at2759"/>
<organism evidence="2 3">
    <name type="scientific">Rhynchophorus ferrugineus</name>
    <name type="common">Red palm weevil</name>
    <name type="synonym">Curculio ferrugineus</name>
    <dbReference type="NCBI Taxonomy" id="354439"/>
    <lineage>
        <taxon>Eukaryota</taxon>
        <taxon>Metazoa</taxon>
        <taxon>Ecdysozoa</taxon>
        <taxon>Arthropoda</taxon>
        <taxon>Hexapoda</taxon>
        <taxon>Insecta</taxon>
        <taxon>Pterygota</taxon>
        <taxon>Neoptera</taxon>
        <taxon>Endopterygota</taxon>
        <taxon>Coleoptera</taxon>
        <taxon>Polyphaga</taxon>
        <taxon>Cucujiformia</taxon>
        <taxon>Curculionidae</taxon>
        <taxon>Dryophthorinae</taxon>
        <taxon>Rhynchophorus</taxon>
    </lineage>
</organism>
<dbReference type="SMART" id="SM00587">
    <property type="entry name" value="CHK"/>
    <property type="match status" value="1"/>
</dbReference>
<dbReference type="Gene3D" id="1.10.510.10">
    <property type="entry name" value="Transferase(Phosphotransferase) domain 1"/>
    <property type="match status" value="1"/>
</dbReference>